<gene>
    <name evidence="4" type="ORF">ETD86_05285</name>
</gene>
<feature type="domain" description="GH16" evidence="3">
    <location>
        <begin position="173"/>
        <end position="420"/>
    </location>
</feature>
<dbReference type="SMART" id="SM01067">
    <property type="entry name" value="CBM_3"/>
    <property type="match status" value="1"/>
</dbReference>
<dbReference type="InterPro" id="IPR008965">
    <property type="entry name" value="CBM2/CBM3_carb-bd_dom_sf"/>
</dbReference>
<dbReference type="GO" id="GO:0030248">
    <property type="term" value="F:cellulose binding"/>
    <property type="evidence" value="ECO:0007669"/>
    <property type="project" value="InterPro"/>
</dbReference>
<dbReference type="InterPro" id="IPR001956">
    <property type="entry name" value="CBM3"/>
</dbReference>
<feature type="domain" description="CBM3" evidence="2">
    <location>
        <begin position="31"/>
        <end position="175"/>
    </location>
</feature>
<evidence type="ECO:0000313" key="5">
    <source>
        <dbReference type="Proteomes" id="UP000309128"/>
    </source>
</evidence>
<dbReference type="SUPFAM" id="SSF49899">
    <property type="entry name" value="Concanavalin A-like lectins/glucanases"/>
    <property type="match status" value="1"/>
</dbReference>
<dbReference type="EMBL" id="VCKY01000012">
    <property type="protein sequence ID" value="TMR24138.1"/>
    <property type="molecule type" value="Genomic_DNA"/>
</dbReference>
<evidence type="ECO:0000313" key="4">
    <source>
        <dbReference type="EMBL" id="TMR24138.1"/>
    </source>
</evidence>
<organism evidence="4 5">
    <name type="scientific">Nonomuraea turkmeniaca</name>
    <dbReference type="NCBI Taxonomy" id="103838"/>
    <lineage>
        <taxon>Bacteria</taxon>
        <taxon>Bacillati</taxon>
        <taxon>Actinomycetota</taxon>
        <taxon>Actinomycetes</taxon>
        <taxon>Streptosporangiales</taxon>
        <taxon>Streptosporangiaceae</taxon>
        <taxon>Nonomuraea</taxon>
    </lineage>
</organism>
<accession>A0A5S4FU01</accession>
<proteinExistence type="predicted"/>
<dbReference type="PROSITE" id="PS51172">
    <property type="entry name" value="CBM3"/>
    <property type="match status" value="1"/>
</dbReference>
<dbReference type="PROSITE" id="PS51762">
    <property type="entry name" value="GH16_2"/>
    <property type="match status" value="1"/>
</dbReference>
<dbReference type="AlphaFoldDB" id="A0A5S4FU01"/>
<dbReference type="SUPFAM" id="SSF49384">
    <property type="entry name" value="Carbohydrate-binding domain"/>
    <property type="match status" value="1"/>
</dbReference>
<evidence type="ECO:0000259" key="3">
    <source>
        <dbReference type="PROSITE" id="PS51762"/>
    </source>
</evidence>
<dbReference type="Proteomes" id="UP000309128">
    <property type="component" value="Unassembled WGS sequence"/>
</dbReference>
<dbReference type="Pfam" id="PF00722">
    <property type="entry name" value="Glyco_hydro_16"/>
    <property type="match status" value="1"/>
</dbReference>
<dbReference type="CDD" id="cd00413">
    <property type="entry name" value="Glyco_hydrolase_16"/>
    <property type="match status" value="1"/>
</dbReference>
<sequence length="466" mass="50795">MMARFLARRMVTYVVIVTAAIRLACLLTTDAQQTVRLQYRNSSPGPTTAQAEPSFQLFNDGAAAIPLNELTIRYYLTGSETYRFSCSWAMVGCTTVTGQFVRQAGDDQYLELGFTGGTLNPGATSGDIQLRLSRADGRIFTQSDDHSYGVQSSYANWDKVAVYVQGRLVWGTPGRTDTPTPQGAAAELFDDFSYAGSSDPLLALRGWTVRSGSGRPGVRGATWSPSAVSFPDGLLTLDSSTDGTASGTVQTSLLTANHKFHEGTYAARVRFSDTPTSGADGEHVVQTFFTIAPSGGDMDPDYCELDFEYLPNGGWDEPGTVLNATTWETYRAYPWQAVNAQTTERASFEGWHDLVIQVSGERVKYYVDGRLFADHGDIHYPEQPMRIQFNQWFIDLSGASTTRTYRQQVDWIYHIKDQVVSPAAVQLGVAAFRAAGTAFIDTVPAPPSGVQPSVEAGQDLAPSPPR</sequence>
<dbReference type="RefSeq" id="WP_138664957.1">
    <property type="nucleotide sequence ID" value="NZ_VCKY01000012.1"/>
</dbReference>
<dbReference type="InterPro" id="IPR036966">
    <property type="entry name" value="CBM3_sf"/>
</dbReference>
<dbReference type="GO" id="GO:0005975">
    <property type="term" value="P:carbohydrate metabolic process"/>
    <property type="evidence" value="ECO:0007669"/>
    <property type="project" value="InterPro"/>
</dbReference>
<evidence type="ECO:0000259" key="2">
    <source>
        <dbReference type="PROSITE" id="PS51172"/>
    </source>
</evidence>
<dbReference type="InterPro" id="IPR000757">
    <property type="entry name" value="Beta-glucanase-like"/>
</dbReference>
<keyword evidence="4" id="KW-0378">Hydrolase</keyword>
<feature type="region of interest" description="Disordered" evidence="1">
    <location>
        <begin position="446"/>
        <end position="466"/>
    </location>
</feature>
<protein>
    <submittedName>
        <fullName evidence="4">Glycosyl hydrolase family protein</fullName>
    </submittedName>
</protein>
<dbReference type="Pfam" id="PF00942">
    <property type="entry name" value="CBM_3"/>
    <property type="match status" value="1"/>
</dbReference>
<dbReference type="Gene3D" id="2.60.40.710">
    <property type="entry name" value="Endoglucanase-like"/>
    <property type="match status" value="1"/>
</dbReference>
<comment type="caution">
    <text evidence="4">The sequence shown here is derived from an EMBL/GenBank/DDBJ whole genome shotgun (WGS) entry which is preliminary data.</text>
</comment>
<dbReference type="InterPro" id="IPR013320">
    <property type="entry name" value="ConA-like_dom_sf"/>
</dbReference>
<evidence type="ECO:0000256" key="1">
    <source>
        <dbReference type="SAM" id="MobiDB-lite"/>
    </source>
</evidence>
<dbReference type="OrthoDB" id="3404894at2"/>
<name>A0A5S4FU01_9ACTN</name>
<reference evidence="4 5" key="1">
    <citation type="submission" date="2019-05" db="EMBL/GenBank/DDBJ databases">
        <title>Draft genome sequence of Nonomuraea turkmeniaca DSM 43926.</title>
        <authorList>
            <person name="Saricaoglu S."/>
            <person name="Isik K."/>
        </authorList>
    </citation>
    <scope>NUCLEOTIDE SEQUENCE [LARGE SCALE GENOMIC DNA]</scope>
    <source>
        <strain evidence="4 5">DSM 43926</strain>
    </source>
</reference>
<keyword evidence="5" id="KW-1185">Reference proteome</keyword>
<dbReference type="Gene3D" id="2.60.120.200">
    <property type="match status" value="1"/>
</dbReference>
<dbReference type="GO" id="GO:0004553">
    <property type="term" value="F:hydrolase activity, hydrolyzing O-glycosyl compounds"/>
    <property type="evidence" value="ECO:0007669"/>
    <property type="project" value="InterPro"/>
</dbReference>